<dbReference type="InterPro" id="IPR013783">
    <property type="entry name" value="Ig-like_fold"/>
</dbReference>
<dbReference type="PANTHER" id="PTHR46127:SF1">
    <property type="entry name" value="CILIA- AND FLAGELLA-ASSOCIATED PROTEIN 65"/>
    <property type="match status" value="1"/>
</dbReference>
<dbReference type="Pfam" id="PF25249">
    <property type="entry name" value="Ig_CFAP65_7th"/>
    <property type="match status" value="1"/>
</dbReference>
<dbReference type="InterPro" id="IPR052614">
    <property type="entry name" value="CFAP65"/>
</dbReference>
<sequence length="1020" mass="108518">MALRTGELGVISRADRVKVFGIECTGPVGDGIVFRGGEWSPGGEYIQKLTVKNVTTELKKLKYRLPTSRYFSMAYPELIVLSPGMEVVVDVVFRPVLEEVYDETIFFKVQDGPHSGGFHVPVRALLPTLQISAPPALDMGFVQIDTTTSRTFTLRNTGQVPAPFRWVVPPPFSLSPAQGVIPVGGTAKITCSIAPTDTAALVSNACVHVGEGANAIKPAPLLQLKLTCIAKFCHVAPSVARVEFGRVLVGAAGDAEVLREVVLRNDSVVPAEFKLTRLETDCAPVFDLSPSAGTILPEDEVTVAVRFTPLSAGTYTADHYRLITVGGNTLTLTVTGWACGPHVWITKAIDPAAAAAADQAAAAAAAAQTVPDSVNFRDVEVGGASTRVVTLSNAAAAPCRFSVAVPHRNSSVFKAQLTLCFSPPSPSNYYRRFFILLEGQLPLVLDCMGTGYIPARGEIREQRPAPLRHAHVQAFRNRAEAGLGRLSPEELDAMVDGGMAPPLAAAAAARPLSRSGDCARAQACVAREYFKGTDVFVAAHAHAHSAASQTDDDNTVAAAGREITASCAVMDFGYVSDGDADSRTVVLTNHTSGKVRVVFATAGGGQGGGFSVEPGEGDIAPGGSAAFAVRFAPRAENMYYLHEIEACVFFKNQRTFRLVRDATLTPPWCVTVTAVGHTFDGPQFIPQCTLSTSHVSRGQHRQRLEFPACHVGDSVYQTIRISNSGNIPAMFRFELPMDDAEAPPFQVKPSVGLLAAGELQLIALKFTPPVTGRFEAMLTCVLNNSDATTEEVLLIGRGAIPALSIGPPPANPAQPQQQQRQRDLYLKPTCVGLMSQRAVVLRNSSRVPVVYSAQLPGESAGVFSLVPACGSILGNDCAELTLGFAPRAVRDYRLRLPIEVRAIGGQPPDLTDARQLGATPPAPVVETLHVTVHATAGGAAIAFDPAELDFGVSLVKTPQEKVRPNPDPNLKPNPKPNPTLTLNMIVKDMQMSLKDVHTIAGTGFCTARNVKDGFDWCPLL</sequence>
<dbReference type="Gene3D" id="2.60.40.10">
    <property type="entry name" value="Immunoglobulins"/>
    <property type="match status" value="7"/>
</dbReference>
<dbReference type="NCBIfam" id="NF012200">
    <property type="entry name" value="choice_anch_D"/>
    <property type="match status" value="2"/>
</dbReference>
<name>A0A836C8F2_9STRA</name>
<protein>
    <recommendedName>
        <fullName evidence="11">Abnormal spindle-like microcephaly-associated protein ASH domain-containing protein</fullName>
    </recommendedName>
</protein>
<keyword evidence="3" id="KW-0963">Cytoplasm</keyword>
<dbReference type="Proteomes" id="UP000664859">
    <property type="component" value="Unassembled WGS sequence"/>
</dbReference>
<dbReference type="Pfam" id="PF22544">
    <property type="entry name" value="HYDIN_VesB_CFA65-like_Ig"/>
    <property type="match status" value="3"/>
</dbReference>
<dbReference type="AlphaFoldDB" id="A0A836C8F2"/>
<dbReference type="InterPro" id="IPR057470">
    <property type="entry name" value="Ig_CFAP65_7th"/>
</dbReference>
<keyword evidence="5" id="KW-0966">Cell projection</keyword>
<dbReference type="PANTHER" id="PTHR46127">
    <property type="entry name" value="CILIA- AND FLAGELLA-ASSOCIATED PROTEIN 65"/>
    <property type="match status" value="1"/>
</dbReference>
<feature type="domain" description="CFAP65 seventh Ig-like" evidence="8">
    <location>
        <begin position="821"/>
        <end position="893"/>
    </location>
</feature>
<reference evidence="9" key="1">
    <citation type="submission" date="2021-02" db="EMBL/GenBank/DDBJ databases">
        <title>First Annotated Genome of the Yellow-green Alga Tribonema minus.</title>
        <authorList>
            <person name="Mahan K.M."/>
        </authorList>
    </citation>
    <scope>NUCLEOTIDE SEQUENCE</scope>
    <source>
        <strain evidence="9">UTEX B ZZ1240</strain>
    </source>
</reference>
<organism evidence="9 10">
    <name type="scientific">Tribonema minus</name>
    <dbReference type="NCBI Taxonomy" id="303371"/>
    <lineage>
        <taxon>Eukaryota</taxon>
        <taxon>Sar</taxon>
        <taxon>Stramenopiles</taxon>
        <taxon>Ochrophyta</taxon>
        <taxon>PX clade</taxon>
        <taxon>Xanthophyceae</taxon>
        <taxon>Tribonematales</taxon>
        <taxon>Tribonemataceae</taxon>
        <taxon>Tribonema</taxon>
    </lineage>
</organism>
<evidence type="ECO:0000256" key="6">
    <source>
        <dbReference type="SAM" id="MobiDB-lite"/>
    </source>
</evidence>
<evidence type="ECO:0000313" key="9">
    <source>
        <dbReference type="EMBL" id="KAG5175992.1"/>
    </source>
</evidence>
<feature type="region of interest" description="Disordered" evidence="6">
    <location>
        <begin position="959"/>
        <end position="978"/>
    </location>
</feature>
<comment type="subcellular location">
    <subcellularLocation>
        <location evidence="1">Cell projection</location>
        <location evidence="1">Cilium</location>
    </subcellularLocation>
    <subcellularLocation>
        <location evidence="2">Cytoplasm</location>
    </subcellularLocation>
</comment>
<dbReference type="GO" id="GO:0005737">
    <property type="term" value="C:cytoplasm"/>
    <property type="evidence" value="ECO:0007669"/>
    <property type="project" value="UniProtKB-SubCell"/>
</dbReference>
<evidence type="ECO:0000256" key="4">
    <source>
        <dbReference type="ARBA" id="ARBA00023069"/>
    </source>
</evidence>
<dbReference type="InterPro" id="IPR053879">
    <property type="entry name" value="HYDIN_VesB_CFA65-like_Ig"/>
</dbReference>
<keyword evidence="10" id="KW-1185">Reference proteome</keyword>
<dbReference type="GO" id="GO:0005929">
    <property type="term" value="C:cilium"/>
    <property type="evidence" value="ECO:0007669"/>
    <property type="project" value="UniProtKB-SubCell"/>
</dbReference>
<evidence type="ECO:0000256" key="5">
    <source>
        <dbReference type="ARBA" id="ARBA00023273"/>
    </source>
</evidence>
<feature type="compositionally biased region" description="Pro residues" evidence="6">
    <location>
        <begin position="965"/>
        <end position="977"/>
    </location>
</feature>
<feature type="domain" description="HYDIN/VesB/CFA65-like Ig-like" evidence="7">
    <location>
        <begin position="568"/>
        <end position="634"/>
    </location>
</feature>
<comment type="caution">
    <text evidence="9">The sequence shown here is derived from an EMBL/GenBank/DDBJ whole genome shotgun (WGS) entry which is preliminary data.</text>
</comment>
<evidence type="ECO:0008006" key="11">
    <source>
        <dbReference type="Google" id="ProtNLM"/>
    </source>
</evidence>
<evidence type="ECO:0000259" key="8">
    <source>
        <dbReference type="Pfam" id="PF25249"/>
    </source>
</evidence>
<feature type="domain" description="HYDIN/VesB/CFA65-like Ig-like" evidence="7">
    <location>
        <begin position="702"/>
        <end position="786"/>
    </location>
</feature>
<proteinExistence type="predicted"/>
<dbReference type="Pfam" id="PF14874">
    <property type="entry name" value="PapD-like"/>
    <property type="match status" value="1"/>
</dbReference>
<accession>A0A836C8F2</accession>
<dbReference type="OrthoDB" id="415597at2759"/>
<evidence type="ECO:0000313" key="10">
    <source>
        <dbReference type="Proteomes" id="UP000664859"/>
    </source>
</evidence>
<keyword evidence="4" id="KW-0969">Cilium</keyword>
<dbReference type="EMBL" id="JAFCMP010000542">
    <property type="protein sequence ID" value="KAG5175992.1"/>
    <property type="molecule type" value="Genomic_DNA"/>
</dbReference>
<gene>
    <name evidence="9" type="ORF">JKP88DRAFT_259052</name>
</gene>
<evidence type="ECO:0000259" key="7">
    <source>
        <dbReference type="Pfam" id="PF22544"/>
    </source>
</evidence>
<evidence type="ECO:0000256" key="2">
    <source>
        <dbReference type="ARBA" id="ARBA00004496"/>
    </source>
</evidence>
<evidence type="ECO:0000256" key="3">
    <source>
        <dbReference type="ARBA" id="ARBA00022490"/>
    </source>
</evidence>
<feature type="domain" description="HYDIN/VesB/CFA65-like Ig-like" evidence="7">
    <location>
        <begin position="134"/>
        <end position="198"/>
    </location>
</feature>
<evidence type="ECO:0000256" key="1">
    <source>
        <dbReference type="ARBA" id="ARBA00004138"/>
    </source>
</evidence>